<proteinExistence type="predicted"/>
<evidence type="ECO:0000313" key="2">
    <source>
        <dbReference type="Proteomes" id="UP000230790"/>
    </source>
</evidence>
<dbReference type="Proteomes" id="UP000230790">
    <property type="component" value="Unassembled WGS sequence"/>
</dbReference>
<reference evidence="1 2" key="1">
    <citation type="submission" date="2017-11" db="EMBL/GenBank/DDBJ databases">
        <title>Evolution of Phototrophy in the Chloroflexi Phylum Driven by Horizontal Gene Transfer.</title>
        <authorList>
            <person name="Ward L.M."/>
            <person name="Hemp J."/>
            <person name="Shih P.M."/>
            <person name="Mcglynn S.E."/>
            <person name="Fischer W."/>
        </authorList>
    </citation>
    <scope>NUCLEOTIDE SEQUENCE [LARGE SCALE GENOMIC DNA]</scope>
    <source>
        <strain evidence="1">JP3_7</strain>
    </source>
</reference>
<protein>
    <submittedName>
        <fullName evidence="1">Uncharacterized protein</fullName>
    </submittedName>
</protein>
<dbReference type="EMBL" id="PGTN01000036">
    <property type="protein sequence ID" value="PJF47750.1"/>
    <property type="molecule type" value="Genomic_DNA"/>
</dbReference>
<accession>A0A2M8QD83</accession>
<dbReference type="AlphaFoldDB" id="A0A2M8QD83"/>
<comment type="caution">
    <text evidence="1">The sequence shown here is derived from an EMBL/GenBank/DDBJ whole genome shotgun (WGS) entry which is preliminary data.</text>
</comment>
<gene>
    <name evidence="1" type="ORF">CUN48_07020</name>
</gene>
<organism evidence="1 2">
    <name type="scientific">Candidatus Thermofonsia Clade 3 bacterium</name>
    <dbReference type="NCBI Taxonomy" id="2364212"/>
    <lineage>
        <taxon>Bacteria</taxon>
        <taxon>Bacillati</taxon>
        <taxon>Chloroflexota</taxon>
        <taxon>Candidatus Thermofontia</taxon>
        <taxon>Candidatus Thermofonsia Clade 3</taxon>
    </lineage>
</organism>
<name>A0A2M8QD83_9CHLR</name>
<evidence type="ECO:0000313" key="1">
    <source>
        <dbReference type="EMBL" id="PJF47750.1"/>
    </source>
</evidence>
<sequence>MPCREFIALLPIRPALREPLAPTRAPDDSARRPASLVKAGSSLWPTTLIAHCTSVVQGFQR</sequence>